<gene>
    <name evidence="7" type="ORF">WG900_09400</name>
</gene>
<dbReference type="Pfam" id="PF13193">
    <property type="entry name" value="AMP-binding_C"/>
    <property type="match status" value="1"/>
</dbReference>
<evidence type="ECO:0000256" key="2">
    <source>
        <dbReference type="ARBA" id="ARBA00022598"/>
    </source>
</evidence>
<evidence type="ECO:0000313" key="8">
    <source>
        <dbReference type="Proteomes" id="UP001379235"/>
    </source>
</evidence>
<dbReference type="Pfam" id="PF00501">
    <property type="entry name" value="AMP-binding"/>
    <property type="match status" value="1"/>
</dbReference>
<evidence type="ECO:0000256" key="3">
    <source>
        <dbReference type="ARBA" id="ARBA00022832"/>
    </source>
</evidence>
<dbReference type="GO" id="GO:0016874">
    <property type="term" value="F:ligase activity"/>
    <property type="evidence" value="ECO:0007669"/>
    <property type="project" value="UniProtKB-KW"/>
</dbReference>
<dbReference type="EMBL" id="JBBHJY010000004">
    <property type="protein sequence ID" value="MEJ6010137.1"/>
    <property type="molecule type" value="Genomic_DNA"/>
</dbReference>
<evidence type="ECO:0000259" key="6">
    <source>
        <dbReference type="Pfam" id="PF13193"/>
    </source>
</evidence>
<dbReference type="Gene3D" id="3.40.50.12780">
    <property type="entry name" value="N-terminal domain of ligase-like"/>
    <property type="match status" value="1"/>
</dbReference>
<keyword evidence="8" id="KW-1185">Reference proteome</keyword>
<keyword evidence="3" id="KW-0276">Fatty acid metabolism</keyword>
<comment type="similarity">
    <text evidence="1">Belongs to the ATP-dependent AMP-binding enzyme family.</text>
</comment>
<dbReference type="InterPro" id="IPR042099">
    <property type="entry name" value="ANL_N_sf"/>
</dbReference>
<feature type="domain" description="AMP-dependent synthetase/ligase" evidence="5">
    <location>
        <begin position="19"/>
        <end position="394"/>
    </location>
</feature>
<dbReference type="PROSITE" id="PS00455">
    <property type="entry name" value="AMP_BINDING"/>
    <property type="match status" value="1"/>
</dbReference>
<proteinExistence type="inferred from homology"/>
<keyword evidence="4" id="KW-0443">Lipid metabolism</keyword>
<dbReference type="CDD" id="cd12119">
    <property type="entry name" value="ttLC_FACS_AlkK_like"/>
    <property type="match status" value="1"/>
</dbReference>
<dbReference type="RefSeq" id="WP_339966616.1">
    <property type="nucleotide sequence ID" value="NZ_JBBHJY010000004.1"/>
</dbReference>
<accession>A0ABU8S847</accession>
<feature type="domain" description="AMP-binding enzyme C-terminal" evidence="6">
    <location>
        <begin position="443"/>
        <end position="518"/>
    </location>
</feature>
<organism evidence="7 8">
    <name type="scientific">Novosphingobium aquae</name>
    <dbReference type="NCBI Taxonomy" id="3133435"/>
    <lineage>
        <taxon>Bacteria</taxon>
        <taxon>Pseudomonadati</taxon>
        <taxon>Pseudomonadota</taxon>
        <taxon>Alphaproteobacteria</taxon>
        <taxon>Sphingomonadales</taxon>
        <taxon>Sphingomonadaceae</taxon>
        <taxon>Novosphingobium</taxon>
    </lineage>
</organism>
<dbReference type="SUPFAM" id="SSF56801">
    <property type="entry name" value="Acetyl-CoA synthetase-like"/>
    <property type="match status" value="1"/>
</dbReference>
<evidence type="ECO:0000259" key="5">
    <source>
        <dbReference type="Pfam" id="PF00501"/>
    </source>
</evidence>
<dbReference type="Gene3D" id="3.30.300.30">
    <property type="match status" value="1"/>
</dbReference>
<protein>
    <submittedName>
        <fullName evidence="7">Long-chain fatty acid--CoA ligase</fullName>
    </submittedName>
</protein>
<dbReference type="InterPro" id="IPR025110">
    <property type="entry name" value="AMP-bd_C"/>
</dbReference>
<evidence type="ECO:0000256" key="4">
    <source>
        <dbReference type="ARBA" id="ARBA00023098"/>
    </source>
</evidence>
<dbReference type="PANTHER" id="PTHR43859">
    <property type="entry name" value="ACYL-ACTIVATING ENZYME"/>
    <property type="match status" value="1"/>
</dbReference>
<comment type="caution">
    <text evidence="7">The sequence shown here is derived from an EMBL/GenBank/DDBJ whole genome shotgun (WGS) entry which is preliminary data.</text>
</comment>
<evidence type="ECO:0000313" key="7">
    <source>
        <dbReference type="EMBL" id="MEJ6010137.1"/>
    </source>
</evidence>
<dbReference type="InterPro" id="IPR000873">
    <property type="entry name" value="AMP-dep_synth/lig_dom"/>
</dbReference>
<sequence>MHVLGGMQDWEMRVEHIVDHAAREHGTRELVTRWADGSETRTTWAGIRHDALRMVQALRKLGISKGERIATLAMNHHRHLITWYGAVGVGGVLHTINPRLFDDQLDYIVNHAEDRVLFYDAVFQPIIDRMKPRWPTIKHYICFDSSAHAPAFQDWIAPEDGETTWDLGDERDPCMLCYTSGTTGHPKGVLYTHRSTMLHALTSVQPSIFDFDARTVMLPIVPMFHAASWGLPWGGAACGVKFIFSAVNDGKVLCELIQNEGVTHSAGVPTVWLALFQHLDTHGGELGRLRHIICGGSAMPRTMIERFMRLGINVAHAWGMTETSPIGTTGTKPWNWDDMTFDEQVRAKVMQGRVPFGVELRCLDLSDPERVLPRDGKTSGALQVRGPWVIKRYFKAEEDAALAPDQWFDTGDVAVIHPDGTLQLTDRTKDVIKSGGEWISSVELENAAIGHPAVAEAAAIGIVHPKWDERPILVVVRKPGSEATADDIREFLAAKVAKWWLPDAVEFVDDLPHTGTGKISKKDLRERFRDYRLVE</sequence>
<reference evidence="7 8" key="1">
    <citation type="submission" date="2024-03" db="EMBL/GenBank/DDBJ databases">
        <authorList>
            <person name="Jo J.-H."/>
        </authorList>
    </citation>
    <scope>NUCLEOTIDE SEQUENCE [LARGE SCALE GENOMIC DNA]</scope>
    <source>
        <strain evidence="7 8">AS3R-12</strain>
    </source>
</reference>
<dbReference type="NCBIfam" id="NF004837">
    <property type="entry name" value="PRK06187.1"/>
    <property type="match status" value="1"/>
</dbReference>
<evidence type="ECO:0000256" key="1">
    <source>
        <dbReference type="ARBA" id="ARBA00006432"/>
    </source>
</evidence>
<keyword evidence="2 7" id="KW-0436">Ligase</keyword>
<name>A0ABU8S847_9SPHN</name>
<dbReference type="InterPro" id="IPR020845">
    <property type="entry name" value="AMP-binding_CS"/>
</dbReference>
<dbReference type="Proteomes" id="UP001379235">
    <property type="component" value="Unassembled WGS sequence"/>
</dbReference>
<dbReference type="PANTHER" id="PTHR43859:SF4">
    <property type="entry name" value="BUTANOATE--COA LIGASE AAE1-RELATED"/>
    <property type="match status" value="1"/>
</dbReference>
<dbReference type="InterPro" id="IPR045851">
    <property type="entry name" value="AMP-bd_C_sf"/>
</dbReference>